<dbReference type="AlphaFoldDB" id="A0A9P9BUR7"/>
<keyword evidence="2" id="KW-1185">Reference proteome</keyword>
<dbReference type="Proteomes" id="UP000756346">
    <property type="component" value="Unassembled WGS sequence"/>
</dbReference>
<comment type="caution">
    <text evidence="1">The sequence shown here is derived from an EMBL/GenBank/DDBJ whole genome shotgun (WGS) entry which is preliminary data.</text>
</comment>
<sequence length="314" mass="35440">MTERDEGRYGAPRGVKRRIGTVLDGPLKRMRCAEDPGGSLMEREESPGLVCGAEERCVTEGDASQPVAGHGVGPCRVAGCSPLGELQVRWFPWEGDWEDLRPEVSLEIQALGRRLVSLECGSPEKLRWTPVVVCSGDLQFDFSREGEEELQYCRAWRRDQEAEDDYRHMGALIMGEFRRLAVETDRFLSRFGEGRVFPWHERLTLLSVETSGGWVKHVQVWACIDVGTDGGYFALVETTSHRDDGEETRSVVVDAFRFPDTMYGLEPYSDGGAGFWHFYQAQLGPGEDWTEEYVQAFASGSWDRQAGIVVQWSW</sequence>
<evidence type="ECO:0000313" key="2">
    <source>
        <dbReference type="Proteomes" id="UP000756346"/>
    </source>
</evidence>
<evidence type="ECO:0000313" key="1">
    <source>
        <dbReference type="EMBL" id="KAH7038442.1"/>
    </source>
</evidence>
<accession>A0A9P9BUR7</accession>
<organism evidence="1 2">
    <name type="scientific">Microdochium trichocladiopsis</name>
    <dbReference type="NCBI Taxonomy" id="1682393"/>
    <lineage>
        <taxon>Eukaryota</taxon>
        <taxon>Fungi</taxon>
        <taxon>Dikarya</taxon>
        <taxon>Ascomycota</taxon>
        <taxon>Pezizomycotina</taxon>
        <taxon>Sordariomycetes</taxon>
        <taxon>Xylariomycetidae</taxon>
        <taxon>Xylariales</taxon>
        <taxon>Microdochiaceae</taxon>
        <taxon>Microdochium</taxon>
    </lineage>
</organism>
<dbReference type="RefSeq" id="XP_046017563.1">
    <property type="nucleotide sequence ID" value="XM_046163372.1"/>
</dbReference>
<gene>
    <name evidence="1" type="ORF">B0I36DRAFT_79305</name>
</gene>
<protein>
    <submittedName>
        <fullName evidence="1">Uncharacterized protein</fullName>
    </submittedName>
</protein>
<dbReference type="EMBL" id="JAGTJQ010000002">
    <property type="protein sequence ID" value="KAH7038442.1"/>
    <property type="molecule type" value="Genomic_DNA"/>
</dbReference>
<dbReference type="GeneID" id="70192918"/>
<proteinExistence type="predicted"/>
<name>A0A9P9BUR7_9PEZI</name>
<reference evidence="1" key="1">
    <citation type="journal article" date="2021" name="Nat. Commun.">
        <title>Genetic determinants of endophytism in the Arabidopsis root mycobiome.</title>
        <authorList>
            <person name="Mesny F."/>
            <person name="Miyauchi S."/>
            <person name="Thiergart T."/>
            <person name="Pickel B."/>
            <person name="Atanasova L."/>
            <person name="Karlsson M."/>
            <person name="Huettel B."/>
            <person name="Barry K.W."/>
            <person name="Haridas S."/>
            <person name="Chen C."/>
            <person name="Bauer D."/>
            <person name="Andreopoulos W."/>
            <person name="Pangilinan J."/>
            <person name="LaButti K."/>
            <person name="Riley R."/>
            <person name="Lipzen A."/>
            <person name="Clum A."/>
            <person name="Drula E."/>
            <person name="Henrissat B."/>
            <person name="Kohler A."/>
            <person name="Grigoriev I.V."/>
            <person name="Martin F.M."/>
            <person name="Hacquard S."/>
        </authorList>
    </citation>
    <scope>NUCLEOTIDE SEQUENCE</scope>
    <source>
        <strain evidence="1">MPI-CAGE-CH-0230</strain>
    </source>
</reference>